<dbReference type="EMBL" id="JAACVF010000116">
    <property type="protein sequence ID" value="NCN65291.1"/>
    <property type="molecule type" value="Genomic_DNA"/>
</dbReference>
<evidence type="ECO:0000313" key="1">
    <source>
        <dbReference type="EMBL" id="NCN65291.1"/>
    </source>
</evidence>
<protein>
    <submittedName>
        <fullName evidence="1">Uncharacterized protein</fullName>
    </submittedName>
</protein>
<dbReference type="AlphaFoldDB" id="A0A8J7YSF5"/>
<dbReference type="EMBL" id="JAACQH010000093">
    <property type="protein sequence ID" value="NCS91624.1"/>
    <property type="molecule type" value="Genomic_DNA"/>
</dbReference>
<dbReference type="Proteomes" id="UP000738826">
    <property type="component" value="Unassembled WGS sequence"/>
</dbReference>
<accession>A0A8J7YSF5</accession>
<reference evidence="1" key="1">
    <citation type="submission" date="2019-11" db="EMBL/GenBank/DDBJ databases">
        <title>Lipid analysis of CO2-rich subsurface aquifers suggests an autotrophy-based deep biosphere with lysolipids enriched in CPR bacteria.</title>
        <authorList>
            <person name="Probst A.J."/>
            <person name="Elling F.J."/>
            <person name="Castelle C.J."/>
            <person name="Zhu Q."/>
            <person name="Elvert M."/>
            <person name="Birarda G."/>
            <person name="Holman H.-Y."/>
            <person name="Lane K.R."/>
            <person name="Ladd B."/>
            <person name="Ryan M.C."/>
            <person name="Woyke T."/>
            <person name="Hinrichs K.-U."/>
            <person name="Banfield J.F."/>
        </authorList>
    </citation>
    <scope>NUCLEOTIDE SEQUENCE</scope>
    <source>
        <strain evidence="1">CG_2015-01_33_1645</strain>
        <strain evidence="2">CG_2015-04_33_537</strain>
    </source>
</reference>
<name>A0A8J7YSF5_9ARCH</name>
<proteinExistence type="predicted"/>
<gene>
    <name evidence="2" type="ORF">GW779_04340</name>
    <name evidence="1" type="ORF">GW910_04430</name>
</gene>
<sequence length="149" mass="17447">MKHREYCLKASAANKIFRKILEKCRESFEIVQLYKSADDYAQIIFSNPNTTPEILFEEDLNEVADEHTSNSNFLIIYGNLEYGTERTIKYLLVFVNKILIAQLYGVEWTQRDESKLTVKFKILENPDDVAKKAVNLIEETIKEKTLFKE</sequence>
<organism evidence="1 3">
    <name type="scientific">Candidatus Altarchaeum hamiconexum</name>
    <dbReference type="NCBI Taxonomy" id="1803513"/>
    <lineage>
        <taxon>Archaea</taxon>
        <taxon>Candidatus Altarchaeota</taxon>
        <taxon>Candidatus Altiarchaeia</taxon>
        <taxon>Candidatus Altarchaeales</taxon>
        <taxon>Candidatus Altarchaeaceae</taxon>
        <taxon>Candidatus Altarchaeum</taxon>
    </lineage>
</organism>
<comment type="caution">
    <text evidence="1">The sequence shown here is derived from an EMBL/GenBank/DDBJ whole genome shotgun (WGS) entry which is preliminary data.</text>
</comment>
<dbReference type="Proteomes" id="UP000768163">
    <property type="component" value="Unassembled WGS sequence"/>
</dbReference>
<evidence type="ECO:0000313" key="3">
    <source>
        <dbReference type="Proteomes" id="UP000768163"/>
    </source>
</evidence>
<evidence type="ECO:0000313" key="2">
    <source>
        <dbReference type="EMBL" id="NCS91624.1"/>
    </source>
</evidence>